<feature type="domain" description="Pyrimidine nucleoside phosphorylase C-terminal" evidence="13">
    <location>
        <begin position="296"/>
        <end position="369"/>
    </location>
</feature>
<sequence>MSERERADLTMAMVHSGETVDLSAIEGVKVDKHSTGGVGDTTTLVLAPLVASLGVPVAKMSGRGLGHTGGTIDKLESISGFHTDIGKEEFVRLVNRHRIAVIGQTGNLTPADKMLYALRDVTATVESIPLIASSIMSKKIAAGADAIVLDVKTGAGAFMKTAAEAEALARAMVGIGNKLGRKTMAVISDMSQPLGFAIGNALEVREAIETLQGRGPKDLVELCLALGSQMVYLAGKAASLEEAEAKLKEALAAGKALEKFKTFVANQGGDPAVADDPDRLPQAAYRIEVPAREDGVVAAMAADDIGHAAMLLGAGRATKESQIDLAVGLVLNKKVGDPVRAGESLVTIHANREAVDEVKDKLYASIRIAGQAEAPALIRGIVTE</sequence>
<dbReference type="InterPro" id="IPR036566">
    <property type="entry name" value="PYNP-like_C_sf"/>
</dbReference>
<dbReference type="SUPFAM" id="SSF52418">
    <property type="entry name" value="Nucleoside phosphorylase/phosphoribosyltransferase catalytic domain"/>
    <property type="match status" value="1"/>
</dbReference>
<dbReference type="NCBIfam" id="TIGR02644">
    <property type="entry name" value="Y_phosphoryl"/>
    <property type="match status" value="1"/>
</dbReference>
<dbReference type="InterPro" id="IPR000053">
    <property type="entry name" value="Thymidine/pyrmidine_PPase"/>
</dbReference>
<evidence type="ECO:0000256" key="10">
    <source>
        <dbReference type="ARBA" id="ARBA00048453"/>
    </source>
</evidence>
<comment type="similarity">
    <text evidence="4">Belongs to the thymidine/pyrimidine-nucleoside phosphorylase family.</text>
</comment>
<dbReference type="InterPro" id="IPR017872">
    <property type="entry name" value="Pyrmidine_PPase_CS"/>
</dbReference>
<evidence type="ECO:0000256" key="9">
    <source>
        <dbReference type="ARBA" id="ARBA00022679"/>
    </source>
</evidence>
<evidence type="ECO:0000256" key="2">
    <source>
        <dbReference type="ARBA" id="ARBA00001958"/>
    </source>
</evidence>
<dbReference type="SUPFAM" id="SSF54680">
    <property type="entry name" value="Pyrimidine nucleoside phosphorylase C-terminal domain"/>
    <property type="match status" value="1"/>
</dbReference>
<dbReference type="PANTHER" id="PTHR10515">
    <property type="entry name" value="THYMIDINE PHOSPHORYLASE"/>
    <property type="match status" value="1"/>
</dbReference>
<evidence type="ECO:0000256" key="6">
    <source>
        <dbReference type="ARBA" id="ARBA00011889"/>
    </source>
</evidence>
<dbReference type="PROSITE" id="PS00647">
    <property type="entry name" value="THYMID_PHOSPHORYLASE"/>
    <property type="match status" value="1"/>
</dbReference>
<feature type="coiled-coil region" evidence="12">
    <location>
        <begin position="233"/>
        <end position="260"/>
    </location>
</feature>
<evidence type="ECO:0000256" key="12">
    <source>
        <dbReference type="SAM" id="Coils"/>
    </source>
</evidence>
<dbReference type="Gene3D" id="3.40.1030.10">
    <property type="entry name" value="Nucleoside phosphorylase/phosphoribosyltransferase catalytic domain"/>
    <property type="match status" value="1"/>
</dbReference>
<dbReference type="Gene3D" id="3.90.1170.30">
    <property type="entry name" value="Pyrimidine nucleoside phosphorylase-like, C-terminal domain"/>
    <property type="match status" value="1"/>
</dbReference>
<comment type="caution">
    <text evidence="14">The sequence shown here is derived from an EMBL/GenBank/DDBJ whole genome shotgun (WGS) entry which is preliminary data.</text>
</comment>
<protein>
    <recommendedName>
        <fullName evidence="7">Pyrimidine-nucleoside phosphorylase</fullName>
        <ecNumber evidence="6">2.4.2.2</ecNumber>
    </recommendedName>
</protein>
<evidence type="ECO:0000256" key="8">
    <source>
        <dbReference type="ARBA" id="ARBA00022676"/>
    </source>
</evidence>
<evidence type="ECO:0000256" key="5">
    <source>
        <dbReference type="ARBA" id="ARBA00011738"/>
    </source>
</evidence>
<dbReference type="Pfam" id="PF07831">
    <property type="entry name" value="PYNP_C"/>
    <property type="match status" value="1"/>
</dbReference>
<evidence type="ECO:0000256" key="7">
    <source>
        <dbReference type="ARBA" id="ARBA00014680"/>
    </source>
</evidence>
<evidence type="ECO:0000259" key="13">
    <source>
        <dbReference type="SMART" id="SM00941"/>
    </source>
</evidence>
<dbReference type="SMART" id="SM00941">
    <property type="entry name" value="PYNP_C"/>
    <property type="match status" value="1"/>
</dbReference>
<dbReference type="PIRSF" id="PIRSF000478">
    <property type="entry name" value="TP_PyNP"/>
    <property type="match status" value="1"/>
</dbReference>
<keyword evidence="15" id="KW-1185">Reference proteome</keyword>
<dbReference type="InterPro" id="IPR013102">
    <property type="entry name" value="PYNP_C"/>
</dbReference>
<dbReference type="NCBIfam" id="NF004747">
    <property type="entry name" value="PRK06078.1"/>
    <property type="match status" value="1"/>
</dbReference>
<accession>A0ABQ4N214</accession>
<dbReference type="Proteomes" id="UP000680304">
    <property type="component" value="Unassembled WGS sequence"/>
</dbReference>
<evidence type="ECO:0000256" key="3">
    <source>
        <dbReference type="ARBA" id="ARBA00003877"/>
    </source>
</evidence>
<comment type="catalytic activity">
    <reaction evidence="10">
        <text>uridine + phosphate = alpha-D-ribose 1-phosphate + uracil</text>
        <dbReference type="Rhea" id="RHEA:24388"/>
        <dbReference type="ChEBI" id="CHEBI:16704"/>
        <dbReference type="ChEBI" id="CHEBI:17568"/>
        <dbReference type="ChEBI" id="CHEBI:43474"/>
        <dbReference type="ChEBI" id="CHEBI:57720"/>
        <dbReference type="EC" id="2.4.2.2"/>
    </reaction>
</comment>
<dbReference type="EC" id="2.4.2.2" evidence="6"/>
<comment type="catalytic activity">
    <reaction evidence="11">
        <text>thymidine + phosphate = 2-deoxy-alpha-D-ribose 1-phosphate + thymine</text>
        <dbReference type="Rhea" id="RHEA:16037"/>
        <dbReference type="ChEBI" id="CHEBI:17748"/>
        <dbReference type="ChEBI" id="CHEBI:17821"/>
        <dbReference type="ChEBI" id="CHEBI:43474"/>
        <dbReference type="ChEBI" id="CHEBI:57259"/>
        <dbReference type="EC" id="2.4.2.2"/>
    </reaction>
</comment>
<comment type="subunit">
    <text evidence="5">Homodimer.</text>
</comment>
<comment type="cofactor">
    <cofactor evidence="2">
        <name>K(+)</name>
        <dbReference type="ChEBI" id="CHEBI:29103"/>
    </cofactor>
</comment>
<dbReference type="EMBL" id="BOVJ01000023">
    <property type="protein sequence ID" value="GIQ62204.1"/>
    <property type="molecule type" value="Genomic_DNA"/>
</dbReference>
<keyword evidence="8" id="KW-0328">Glycosyltransferase</keyword>
<evidence type="ECO:0000313" key="15">
    <source>
        <dbReference type="Proteomes" id="UP000680304"/>
    </source>
</evidence>
<keyword evidence="12" id="KW-0175">Coiled coil</keyword>
<name>A0ABQ4N214_9BACL</name>
<dbReference type="InterPro" id="IPR035902">
    <property type="entry name" value="Nuc_phospho_transferase"/>
</dbReference>
<dbReference type="PANTHER" id="PTHR10515:SF0">
    <property type="entry name" value="THYMIDINE PHOSPHORYLASE"/>
    <property type="match status" value="1"/>
</dbReference>
<evidence type="ECO:0000256" key="4">
    <source>
        <dbReference type="ARBA" id="ARBA00006915"/>
    </source>
</evidence>
<keyword evidence="9" id="KW-0808">Transferase</keyword>
<proteinExistence type="inferred from homology"/>
<gene>
    <name evidence="14" type="primary">pdp</name>
    <name evidence="14" type="ORF">PACILC2_07720</name>
</gene>
<evidence type="ECO:0000313" key="14">
    <source>
        <dbReference type="EMBL" id="GIQ62204.1"/>
    </source>
</evidence>
<dbReference type="InterPro" id="IPR018090">
    <property type="entry name" value="Pyrmidine_PPas_bac/euk"/>
</dbReference>
<dbReference type="Pfam" id="PF00591">
    <property type="entry name" value="Glycos_transf_3"/>
    <property type="match status" value="1"/>
</dbReference>
<comment type="catalytic activity">
    <reaction evidence="1">
        <text>2'-deoxyuridine + phosphate = 2-deoxy-alpha-D-ribose 1-phosphate + uracil</text>
        <dbReference type="Rhea" id="RHEA:22824"/>
        <dbReference type="ChEBI" id="CHEBI:16450"/>
        <dbReference type="ChEBI" id="CHEBI:17568"/>
        <dbReference type="ChEBI" id="CHEBI:43474"/>
        <dbReference type="ChEBI" id="CHEBI:57259"/>
        <dbReference type="EC" id="2.4.2.2"/>
    </reaction>
</comment>
<dbReference type="Gene3D" id="1.20.970.10">
    <property type="entry name" value="Transferase, Pyrimidine Nucleoside Phosphorylase, Chain C"/>
    <property type="match status" value="1"/>
</dbReference>
<evidence type="ECO:0000256" key="11">
    <source>
        <dbReference type="ARBA" id="ARBA00048525"/>
    </source>
</evidence>
<dbReference type="InterPro" id="IPR000312">
    <property type="entry name" value="Glycosyl_Trfase_fam3"/>
</dbReference>
<reference evidence="14 15" key="1">
    <citation type="submission" date="2021-04" db="EMBL/GenBank/DDBJ databases">
        <title>Draft genome sequence of Paenibacillus cisolokensis, LC2-13A.</title>
        <authorList>
            <person name="Uke A."/>
            <person name="Chhe C."/>
            <person name="Baramee S."/>
            <person name="Kosugi A."/>
        </authorList>
    </citation>
    <scope>NUCLEOTIDE SEQUENCE [LARGE SCALE GENOMIC DNA]</scope>
    <source>
        <strain evidence="14 15">LC2-13A</strain>
    </source>
</reference>
<comment type="function">
    <text evidence="3">Catalyzes phosphorolysis of the pyrimidine nucleosides uridine, thymidine and 2'-deoxyuridine with the formation of the corresponding pyrimidine base and ribose-1-phosphate.</text>
</comment>
<organism evidence="14 15">
    <name type="scientific">Paenibacillus cisolokensis</name>
    <dbReference type="NCBI Taxonomy" id="1658519"/>
    <lineage>
        <taxon>Bacteria</taxon>
        <taxon>Bacillati</taxon>
        <taxon>Bacillota</taxon>
        <taxon>Bacilli</taxon>
        <taxon>Bacillales</taxon>
        <taxon>Paenibacillaceae</taxon>
        <taxon>Paenibacillus</taxon>
    </lineage>
</organism>
<evidence type="ECO:0000256" key="1">
    <source>
        <dbReference type="ARBA" id="ARBA00001066"/>
    </source>
</evidence>
<dbReference type="NCBIfam" id="NF004490">
    <property type="entry name" value="PRK05820.1"/>
    <property type="match status" value="1"/>
</dbReference>